<name>A0A1X7SIW6_AMPQE</name>
<protein>
    <submittedName>
        <fullName evidence="1">Uncharacterized protein</fullName>
    </submittedName>
</protein>
<dbReference type="InParanoid" id="A0A1X7SIW6"/>
<accession>A0A1X7SIW6</accession>
<evidence type="ECO:0000313" key="1">
    <source>
        <dbReference type="EnsemblMetazoa" id="Aqu2.1.02015_001"/>
    </source>
</evidence>
<proteinExistence type="predicted"/>
<dbReference type="AlphaFoldDB" id="A0A1X7SIW6"/>
<sequence>QEEYCHILPQFKGGKSPKTFRKGLIVYSKNESHFCNIAEAPFQFHQSQRLKSLAGTFDICIIDNTNTDHVRCHDLRKEDFRYQAYESNKHLVAVLLINSKDTLTLDPELPLDNIVITVPVYVISSADGDRIIENSSTNSSACQCKFMFSEFEENDESEIKKERVYSQFPESKVAVPNELVRHLRTYLFSKEKHELLTIGSFQVLMSAFTSAELTKSSTDVVDAVNELNDNIHAVYNKEFLFLIVLMSQLKRYL</sequence>
<dbReference type="EnsemblMetazoa" id="Aqu2.1.02015_001">
    <property type="protein sequence ID" value="Aqu2.1.02015_001"/>
    <property type="gene ID" value="Aqu2.1.02015"/>
</dbReference>
<organism evidence="1">
    <name type="scientific">Amphimedon queenslandica</name>
    <name type="common">Sponge</name>
    <dbReference type="NCBI Taxonomy" id="400682"/>
    <lineage>
        <taxon>Eukaryota</taxon>
        <taxon>Metazoa</taxon>
        <taxon>Porifera</taxon>
        <taxon>Demospongiae</taxon>
        <taxon>Heteroscleromorpha</taxon>
        <taxon>Haplosclerida</taxon>
        <taxon>Niphatidae</taxon>
        <taxon>Amphimedon</taxon>
    </lineage>
</organism>
<reference evidence="1" key="1">
    <citation type="submission" date="2017-05" db="UniProtKB">
        <authorList>
            <consortium name="EnsemblMetazoa"/>
        </authorList>
    </citation>
    <scope>IDENTIFICATION</scope>
</reference>